<sequence>MEIREKAQAQIHDLYNDLMQREQTPALIDITDVLLQVYKKLDTVKNPEVWVNRLVNYIYIVGKASNVGFNRQEEAMLIALGDISKLAGWNGGNRAAFNDKMQFYGPLDPKPARFP</sequence>
<gene>
    <name evidence="2" type="ORF">FD01_GL002453</name>
</gene>
<organism evidence="2 3">
    <name type="scientific">Lacticaseibacillus manihotivorans DSM 13343 = JCM 12514</name>
    <dbReference type="NCBI Taxonomy" id="1423769"/>
    <lineage>
        <taxon>Bacteria</taxon>
        <taxon>Bacillati</taxon>
        <taxon>Bacillota</taxon>
        <taxon>Bacilli</taxon>
        <taxon>Lactobacillales</taxon>
        <taxon>Lactobacillaceae</taxon>
        <taxon>Lacticaseibacillus</taxon>
    </lineage>
</organism>
<dbReference type="InterPro" id="IPR023130">
    <property type="entry name" value="Ta0600-like_sf"/>
</dbReference>
<dbReference type="Proteomes" id="UP000051790">
    <property type="component" value="Unassembled WGS sequence"/>
</dbReference>
<evidence type="ECO:0000313" key="2">
    <source>
        <dbReference type="EMBL" id="KRL52344.1"/>
    </source>
</evidence>
<dbReference type="InterPro" id="IPR015046">
    <property type="entry name" value="LciA_Immunity-like"/>
</dbReference>
<dbReference type="RefSeq" id="WP_054717868.1">
    <property type="nucleotide sequence ID" value="NZ_AZEU01000040.1"/>
</dbReference>
<reference evidence="2 3" key="1">
    <citation type="journal article" date="2015" name="Genome Announc.">
        <title>Expanding the biotechnology potential of lactobacilli through comparative genomics of 213 strains and associated genera.</title>
        <authorList>
            <person name="Sun Z."/>
            <person name="Harris H.M."/>
            <person name="McCann A."/>
            <person name="Guo C."/>
            <person name="Argimon S."/>
            <person name="Zhang W."/>
            <person name="Yang X."/>
            <person name="Jeffery I.B."/>
            <person name="Cooney J.C."/>
            <person name="Kagawa T.F."/>
            <person name="Liu W."/>
            <person name="Song Y."/>
            <person name="Salvetti E."/>
            <person name="Wrobel A."/>
            <person name="Rasinkangas P."/>
            <person name="Parkhill J."/>
            <person name="Rea M.C."/>
            <person name="O'Sullivan O."/>
            <person name="Ritari J."/>
            <person name="Douillard F.P."/>
            <person name="Paul Ross R."/>
            <person name="Yang R."/>
            <person name="Briner A.E."/>
            <person name="Felis G.E."/>
            <person name="de Vos W.M."/>
            <person name="Barrangou R."/>
            <person name="Klaenhammer T.R."/>
            <person name="Caufield P.W."/>
            <person name="Cui Y."/>
            <person name="Zhang H."/>
            <person name="O'Toole P.W."/>
        </authorList>
    </citation>
    <scope>NUCLEOTIDE SEQUENCE [LARGE SCALE GENOMIC DNA]</scope>
    <source>
        <strain evidence="2 3">DSM 13343</strain>
    </source>
</reference>
<dbReference type="OrthoDB" id="1907362at2"/>
<dbReference type="Pfam" id="PF08951">
    <property type="entry name" value="EntA_Immun"/>
    <property type="match status" value="1"/>
</dbReference>
<dbReference type="PATRIC" id="fig|1423769.4.peg.2647"/>
<accession>A0A0R1RG48</accession>
<evidence type="ECO:0000256" key="1">
    <source>
        <dbReference type="ARBA" id="ARBA00023025"/>
    </source>
</evidence>
<dbReference type="GO" id="GO:0030153">
    <property type="term" value="P:bacteriocin immunity"/>
    <property type="evidence" value="ECO:0007669"/>
    <property type="project" value="UniProtKB-KW"/>
</dbReference>
<keyword evidence="3" id="KW-1185">Reference proteome</keyword>
<comment type="caution">
    <text evidence="2">The sequence shown here is derived from an EMBL/GenBank/DDBJ whole genome shotgun (WGS) entry which is preliminary data.</text>
</comment>
<dbReference type="EMBL" id="AZEU01000040">
    <property type="protein sequence ID" value="KRL52344.1"/>
    <property type="molecule type" value="Genomic_DNA"/>
</dbReference>
<protein>
    <recommendedName>
        <fullName evidence="4">Bacteriocin immunity protein</fullName>
    </recommendedName>
</protein>
<evidence type="ECO:0008006" key="4">
    <source>
        <dbReference type="Google" id="ProtNLM"/>
    </source>
</evidence>
<evidence type="ECO:0000313" key="3">
    <source>
        <dbReference type="Proteomes" id="UP000051790"/>
    </source>
</evidence>
<dbReference type="AlphaFoldDB" id="A0A0R1RG48"/>
<proteinExistence type="predicted"/>
<name>A0A0R1RG48_9LACO</name>
<dbReference type="Gene3D" id="1.20.1440.50">
    <property type="entry name" value="Ta0600-like"/>
    <property type="match status" value="1"/>
</dbReference>
<dbReference type="SUPFAM" id="SSF109797">
    <property type="entry name" value="Bacteriocin immunity protein-like"/>
    <property type="match status" value="1"/>
</dbReference>
<keyword evidence="1" id="KW-0079">Bacteriocin immunity</keyword>